<keyword evidence="3" id="KW-1185">Reference proteome</keyword>
<evidence type="ECO:0000313" key="3">
    <source>
        <dbReference type="Proteomes" id="UP001224775"/>
    </source>
</evidence>
<accession>A0AAD8XYP1</accession>
<sequence>MKFINIAAIAILLQTAKITVAVESNETTAALNATDETAATTNTTTADDGPAFAADADATTAEEFTPIDGEFSTVDSVMISPRCPSDSMASYPYPVFTIQPSTVAYVSSFPANLVTVAVSGNELQFEWNDAVANGSTSGGVQIGLPSDQFNKLHLGNSLQAQILDGFTSVQRLEVNGFSTLKATLTSNTISALSVSAEGASTAHVVTSTTISSVRSLGASTVMVQAESVSSIQAGGASKLDIDGNVSGGGSVQGFSTLRITGDMSGTLTNEGASTINANTITGSISTSFPSGVTAASCDNVQGDFSCKVGDPPIVDVDVSLYEEISTGTWPWSTVVTCKSGNWSQPSTGSSTSSTIAAVAGATTLVAFLLV</sequence>
<protein>
    <recommendedName>
        <fullName evidence="4">Auto-transporter adhesin head GIN domain-containing protein</fullName>
    </recommendedName>
</protein>
<dbReference type="Proteomes" id="UP001224775">
    <property type="component" value="Unassembled WGS sequence"/>
</dbReference>
<name>A0AAD8XYP1_9STRA</name>
<proteinExistence type="predicted"/>
<feature type="chain" id="PRO_5042286406" description="Auto-transporter adhesin head GIN domain-containing protein" evidence="1">
    <location>
        <begin position="22"/>
        <end position="370"/>
    </location>
</feature>
<feature type="signal peptide" evidence="1">
    <location>
        <begin position="1"/>
        <end position="21"/>
    </location>
</feature>
<evidence type="ECO:0000313" key="2">
    <source>
        <dbReference type="EMBL" id="KAK1735907.1"/>
    </source>
</evidence>
<keyword evidence="1" id="KW-0732">Signal</keyword>
<reference evidence="2" key="1">
    <citation type="submission" date="2023-06" db="EMBL/GenBank/DDBJ databases">
        <title>Survivors Of The Sea: Transcriptome response of Skeletonema marinoi to long-term dormancy.</title>
        <authorList>
            <person name="Pinder M.I.M."/>
            <person name="Kourtchenko O."/>
            <person name="Robertson E.K."/>
            <person name="Larsson T."/>
            <person name="Maumus F."/>
            <person name="Osuna-Cruz C.M."/>
            <person name="Vancaester E."/>
            <person name="Stenow R."/>
            <person name="Vandepoele K."/>
            <person name="Ploug H."/>
            <person name="Bruchert V."/>
            <person name="Godhe A."/>
            <person name="Topel M."/>
        </authorList>
    </citation>
    <scope>NUCLEOTIDE SEQUENCE</scope>
    <source>
        <strain evidence="2">R05AC</strain>
    </source>
</reference>
<comment type="caution">
    <text evidence="2">The sequence shown here is derived from an EMBL/GenBank/DDBJ whole genome shotgun (WGS) entry which is preliminary data.</text>
</comment>
<evidence type="ECO:0008006" key="4">
    <source>
        <dbReference type="Google" id="ProtNLM"/>
    </source>
</evidence>
<organism evidence="2 3">
    <name type="scientific">Skeletonema marinoi</name>
    <dbReference type="NCBI Taxonomy" id="267567"/>
    <lineage>
        <taxon>Eukaryota</taxon>
        <taxon>Sar</taxon>
        <taxon>Stramenopiles</taxon>
        <taxon>Ochrophyta</taxon>
        <taxon>Bacillariophyta</taxon>
        <taxon>Coscinodiscophyceae</taxon>
        <taxon>Thalassiosirophycidae</taxon>
        <taxon>Thalassiosirales</taxon>
        <taxon>Skeletonemataceae</taxon>
        <taxon>Skeletonema</taxon>
        <taxon>Skeletonema marinoi-dohrnii complex</taxon>
    </lineage>
</organism>
<dbReference type="AlphaFoldDB" id="A0AAD8XYP1"/>
<dbReference type="EMBL" id="JATAAI010000032">
    <property type="protein sequence ID" value="KAK1735907.1"/>
    <property type="molecule type" value="Genomic_DNA"/>
</dbReference>
<evidence type="ECO:0000256" key="1">
    <source>
        <dbReference type="SAM" id="SignalP"/>
    </source>
</evidence>
<gene>
    <name evidence="2" type="ORF">QTG54_013613</name>
</gene>